<evidence type="ECO:0000256" key="3">
    <source>
        <dbReference type="ARBA" id="ARBA00023274"/>
    </source>
</evidence>
<keyword evidence="2 4" id="KW-0689">Ribosomal protein</keyword>
<dbReference type="FunFam" id="1.10.287.10:FF:000002">
    <property type="entry name" value="30S ribosomal protein S15"/>
    <property type="match status" value="1"/>
</dbReference>
<dbReference type="InterPro" id="IPR000589">
    <property type="entry name" value="Ribosomal_uS15"/>
</dbReference>
<dbReference type="NCBIfam" id="TIGR00952">
    <property type="entry name" value="S15_bact"/>
    <property type="match status" value="1"/>
</dbReference>
<name>A0A8S1IYY0_9CHLO</name>
<dbReference type="SUPFAM" id="SSF47060">
    <property type="entry name" value="S15/NS1 RNA-binding domain"/>
    <property type="match status" value="1"/>
</dbReference>
<dbReference type="GO" id="GO:0005737">
    <property type="term" value="C:cytoplasm"/>
    <property type="evidence" value="ECO:0007669"/>
    <property type="project" value="UniProtKB-ARBA"/>
</dbReference>
<evidence type="ECO:0000256" key="4">
    <source>
        <dbReference type="RuleBase" id="RU003919"/>
    </source>
</evidence>
<comment type="caution">
    <text evidence="6">The sequence shown here is derived from an EMBL/GenBank/DDBJ whole genome shotgun (WGS) entry which is preliminary data.</text>
</comment>
<proteinExistence type="inferred from homology"/>
<dbReference type="InterPro" id="IPR009068">
    <property type="entry name" value="uS15_NS1_RNA-bd_sf"/>
</dbReference>
<sequence length="112" mass="13288">MSSEERWKLARAKKRADFRRHEMDTGSTEVQVALLSDRISQLQGHLTTHRKDYASLRGLRKIISTRRKLLTYLRNNNFDAYSTLIGRLGLKDEYIKQDRFSKYREAARPQMK</sequence>
<evidence type="ECO:0000256" key="5">
    <source>
        <dbReference type="RuleBase" id="RU003920"/>
    </source>
</evidence>
<dbReference type="PROSITE" id="PS00362">
    <property type="entry name" value="RIBOSOMAL_S15"/>
    <property type="match status" value="1"/>
</dbReference>
<dbReference type="GO" id="GO:0003735">
    <property type="term" value="F:structural constituent of ribosome"/>
    <property type="evidence" value="ECO:0007669"/>
    <property type="project" value="InterPro"/>
</dbReference>
<evidence type="ECO:0000256" key="2">
    <source>
        <dbReference type="ARBA" id="ARBA00022980"/>
    </source>
</evidence>
<reference evidence="6" key="1">
    <citation type="submission" date="2020-12" db="EMBL/GenBank/DDBJ databases">
        <authorList>
            <person name="Iha C."/>
        </authorList>
    </citation>
    <scope>NUCLEOTIDE SEQUENCE</scope>
</reference>
<dbReference type="AlphaFoldDB" id="A0A8S1IYY0"/>
<dbReference type="PANTHER" id="PTHR23321">
    <property type="entry name" value="RIBOSOMAL PROTEIN S15, BACTERIAL AND ORGANELLAR"/>
    <property type="match status" value="1"/>
</dbReference>
<dbReference type="Gene3D" id="6.10.250.3130">
    <property type="match status" value="1"/>
</dbReference>
<keyword evidence="3 4" id="KW-0687">Ribonucleoprotein</keyword>
<dbReference type="GO" id="GO:0005840">
    <property type="term" value="C:ribosome"/>
    <property type="evidence" value="ECO:0007669"/>
    <property type="project" value="UniProtKB-KW"/>
</dbReference>
<dbReference type="Gene3D" id="1.10.287.10">
    <property type="entry name" value="S15/NS1, RNA-binding"/>
    <property type="match status" value="1"/>
</dbReference>
<keyword evidence="7" id="KW-1185">Reference proteome</keyword>
<comment type="similarity">
    <text evidence="1 4">Belongs to the universal ribosomal protein uS15 family.</text>
</comment>
<dbReference type="Proteomes" id="UP000708148">
    <property type="component" value="Unassembled WGS sequence"/>
</dbReference>
<dbReference type="GO" id="GO:0006412">
    <property type="term" value="P:translation"/>
    <property type="evidence" value="ECO:0007669"/>
    <property type="project" value="InterPro"/>
</dbReference>
<evidence type="ECO:0000313" key="7">
    <source>
        <dbReference type="Proteomes" id="UP000708148"/>
    </source>
</evidence>
<organism evidence="6 7">
    <name type="scientific">Ostreobium quekettii</name>
    <dbReference type="NCBI Taxonomy" id="121088"/>
    <lineage>
        <taxon>Eukaryota</taxon>
        <taxon>Viridiplantae</taxon>
        <taxon>Chlorophyta</taxon>
        <taxon>core chlorophytes</taxon>
        <taxon>Ulvophyceae</taxon>
        <taxon>TCBD clade</taxon>
        <taxon>Bryopsidales</taxon>
        <taxon>Ostreobineae</taxon>
        <taxon>Ostreobiaceae</taxon>
        <taxon>Ostreobium</taxon>
    </lineage>
</organism>
<accession>A0A8S1IYY0</accession>
<dbReference type="InterPro" id="IPR005290">
    <property type="entry name" value="Ribosomal_uS15_bac-type"/>
</dbReference>
<dbReference type="CDD" id="cd00353">
    <property type="entry name" value="Ribosomal_S15p_S13e"/>
    <property type="match status" value="1"/>
</dbReference>
<dbReference type="Pfam" id="PF00312">
    <property type="entry name" value="Ribosomal_S15"/>
    <property type="match status" value="1"/>
</dbReference>
<dbReference type="OrthoDB" id="441444at2759"/>
<dbReference type="EMBL" id="CAJHUC010001295">
    <property type="protein sequence ID" value="CAD7700563.1"/>
    <property type="molecule type" value="Genomic_DNA"/>
</dbReference>
<evidence type="ECO:0000313" key="6">
    <source>
        <dbReference type="EMBL" id="CAD7700563.1"/>
    </source>
</evidence>
<gene>
    <name evidence="6" type="ORF">OSTQU699_LOCUS5922</name>
</gene>
<evidence type="ECO:0000256" key="1">
    <source>
        <dbReference type="ARBA" id="ARBA00008434"/>
    </source>
</evidence>
<dbReference type="GO" id="GO:1990904">
    <property type="term" value="C:ribonucleoprotein complex"/>
    <property type="evidence" value="ECO:0007669"/>
    <property type="project" value="UniProtKB-KW"/>
</dbReference>
<protein>
    <recommendedName>
        <fullName evidence="5">30S ribosomal protein S15</fullName>
    </recommendedName>
</protein>
<dbReference type="PANTHER" id="PTHR23321:SF26">
    <property type="entry name" value="SMALL RIBOSOMAL SUBUNIT PROTEIN US15M"/>
    <property type="match status" value="1"/>
</dbReference>
<dbReference type="HAMAP" id="MF_01343_B">
    <property type="entry name" value="Ribosomal_uS15_B"/>
    <property type="match status" value="1"/>
</dbReference>
<dbReference type="SMART" id="SM01387">
    <property type="entry name" value="Ribosomal_S15"/>
    <property type="match status" value="1"/>
</dbReference>